<accession>A0ABP8LB90</accession>
<protein>
    <submittedName>
        <fullName evidence="2">Uncharacterized protein</fullName>
    </submittedName>
</protein>
<name>A0ABP8LB90_9MICO</name>
<dbReference type="Proteomes" id="UP001500622">
    <property type="component" value="Unassembled WGS sequence"/>
</dbReference>
<reference evidence="3" key="1">
    <citation type="journal article" date="2019" name="Int. J. Syst. Evol. Microbiol.">
        <title>The Global Catalogue of Microorganisms (GCM) 10K type strain sequencing project: providing services to taxonomists for standard genome sequencing and annotation.</title>
        <authorList>
            <consortium name="The Broad Institute Genomics Platform"/>
            <consortium name="The Broad Institute Genome Sequencing Center for Infectious Disease"/>
            <person name="Wu L."/>
            <person name="Ma J."/>
        </authorList>
    </citation>
    <scope>NUCLEOTIDE SEQUENCE [LARGE SCALE GENOMIC DNA]</scope>
    <source>
        <strain evidence="3">JCM 17810</strain>
    </source>
</reference>
<gene>
    <name evidence="2" type="ORF">GCM10023169_24060</name>
</gene>
<feature type="compositionally biased region" description="Basic and acidic residues" evidence="1">
    <location>
        <begin position="79"/>
        <end position="93"/>
    </location>
</feature>
<sequence length="120" mass="13299">MAGGGAGTSYFPQRRTETEAYPAFPVKLRDHRPRHRPQRPHQRRRTPIRERHIRPVVSSGCRDLVAKEAATEDDGATGRTDRVRESAGVSERPEQVDALIGGDAVGQLRPHAGRQDELGT</sequence>
<dbReference type="EMBL" id="BAABGN010000011">
    <property type="protein sequence ID" value="GAA4425885.1"/>
    <property type="molecule type" value="Genomic_DNA"/>
</dbReference>
<evidence type="ECO:0000256" key="1">
    <source>
        <dbReference type="SAM" id="MobiDB-lite"/>
    </source>
</evidence>
<feature type="region of interest" description="Disordered" evidence="1">
    <location>
        <begin position="1"/>
        <end position="54"/>
    </location>
</feature>
<evidence type="ECO:0000313" key="3">
    <source>
        <dbReference type="Proteomes" id="UP001500622"/>
    </source>
</evidence>
<evidence type="ECO:0000313" key="2">
    <source>
        <dbReference type="EMBL" id="GAA4425885.1"/>
    </source>
</evidence>
<comment type="caution">
    <text evidence="2">The sequence shown here is derived from an EMBL/GenBank/DDBJ whole genome shotgun (WGS) entry which is preliminary data.</text>
</comment>
<keyword evidence="3" id="KW-1185">Reference proteome</keyword>
<feature type="region of interest" description="Disordered" evidence="1">
    <location>
        <begin position="69"/>
        <end position="93"/>
    </location>
</feature>
<organism evidence="2 3">
    <name type="scientific">Georgenia halophila</name>
    <dbReference type="NCBI Taxonomy" id="620889"/>
    <lineage>
        <taxon>Bacteria</taxon>
        <taxon>Bacillati</taxon>
        <taxon>Actinomycetota</taxon>
        <taxon>Actinomycetes</taxon>
        <taxon>Micrococcales</taxon>
        <taxon>Bogoriellaceae</taxon>
        <taxon>Georgenia</taxon>
    </lineage>
</organism>
<feature type="compositionally biased region" description="Basic residues" evidence="1">
    <location>
        <begin position="29"/>
        <end position="54"/>
    </location>
</feature>
<proteinExistence type="predicted"/>